<evidence type="ECO:0000313" key="3">
    <source>
        <dbReference type="Proteomes" id="UP000321234"/>
    </source>
</evidence>
<dbReference type="AlphaFoldDB" id="A0A5C8ZKE8"/>
<dbReference type="SUPFAM" id="SSF53756">
    <property type="entry name" value="UDP-Glycosyltransferase/glycogen phosphorylase"/>
    <property type="match status" value="1"/>
</dbReference>
<organism evidence="2 3">
    <name type="scientific">Quadrisphaera setariae</name>
    <dbReference type="NCBI Taxonomy" id="2593304"/>
    <lineage>
        <taxon>Bacteria</taxon>
        <taxon>Bacillati</taxon>
        <taxon>Actinomycetota</taxon>
        <taxon>Actinomycetes</taxon>
        <taxon>Kineosporiales</taxon>
        <taxon>Kineosporiaceae</taxon>
        <taxon>Quadrisphaera</taxon>
    </lineage>
</organism>
<reference evidence="2 3" key="1">
    <citation type="submission" date="2019-07" db="EMBL/GenBank/DDBJ databases">
        <title>Quadrisphaera sp. strain DD2A genome sequencing and assembly.</title>
        <authorList>
            <person name="Kim I."/>
        </authorList>
    </citation>
    <scope>NUCLEOTIDE SEQUENCE [LARGE SCALE GENOMIC DNA]</scope>
    <source>
        <strain evidence="2 3">DD2A</strain>
    </source>
</reference>
<dbReference type="Gene3D" id="3.40.50.2000">
    <property type="entry name" value="Glycogen Phosphorylase B"/>
    <property type="match status" value="1"/>
</dbReference>
<comment type="caution">
    <text evidence="2">The sequence shown here is derived from an EMBL/GenBank/DDBJ whole genome shotgun (WGS) entry which is preliminary data.</text>
</comment>
<protein>
    <recommendedName>
        <fullName evidence="4">Glycosyl transferase family 28 C-terminal domain-containing protein</fullName>
    </recommendedName>
</protein>
<gene>
    <name evidence="2" type="ORF">FMM08_05220</name>
</gene>
<name>A0A5C8ZKE8_9ACTN</name>
<accession>A0A5C8ZKE8</accession>
<dbReference type="OrthoDB" id="9809594at2"/>
<proteinExistence type="predicted"/>
<dbReference type="RefSeq" id="WP_147925250.1">
    <property type="nucleotide sequence ID" value="NZ_VKAC01000002.1"/>
</dbReference>
<feature type="region of interest" description="Disordered" evidence="1">
    <location>
        <begin position="143"/>
        <end position="164"/>
    </location>
</feature>
<keyword evidence="3" id="KW-1185">Reference proteome</keyword>
<sequence length="360" mass="38475">MIGWYVHHQGVGHLQRLVAVSRYLRTPVTALSSAPRPAGFAGEWVQLDRDDDDPVDRSSATAGGALHWAPLHHAGLRSRSAAVVEWVARERPALFVTDVSVEMTALVRLCGVPVVVAAMLGDRHDPAHLLGRSLAQALLAPWPAPGRAGEEDDDERRDAPPAAQTPVLHVGAFSRFDGRDAPTDASEPGRVLVLWGSGGRDVTDADLLAACEATPGWRWEHRVPGSALFRTTTRATTPAPVQGASADQGGDDVWEALLRAEVVVVHGGHNAVAEVAAARRAAVVVAQERPFGEQVRRAELLRGEGLVALDAWPQAREWPALLERAREVGAGPWQRWAPGDGAERAARHLDAMAANGGRLA</sequence>
<evidence type="ECO:0008006" key="4">
    <source>
        <dbReference type="Google" id="ProtNLM"/>
    </source>
</evidence>
<evidence type="ECO:0000313" key="2">
    <source>
        <dbReference type="EMBL" id="TXR57611.1"/>
    </source>
</evidence>
<dbReference type="Proteomes" id="UP000321234">
    <property type="component" value="Unassembled WGS sequence"/>
</dbReference>
<dbReference type="EMBL" id="VKAC01000002">
    <property type="protein sequence ID" value="TXR57611.1"/>
    <property type="molecule type" value="Genomic_DNA"/>
</dbReference>
<evidence type="ECO:0000256" key="1">
    <source>
        <dbReference type="SAM" id="MobiDB-lite"/>
    </source>
</evidence>